<comment type="caution">
    <text evidence="3">The sequence shown here is derived from an EMBL/GenBank/DDBJ whole genome shotgun (WGS) entry which is preliminary data.</text>
</comment>
<feature type="transmembrane region" description="Helical" evidence="1">
    <location>
        <begin position="244"/>
        <end position="264"/>
    </location>
</feature>
<dbReference type="EMBL" id="MAPZ01000019">
    <property type="protein sequence ID" value="OBY10624.1"/>
    <property type="molecule type" value="Genomic_DNA"/>
</dbReference>
<organism evidence="3 4">
    <name type="scientific">Clostridium paraputrificum</name>
    <dbReference type="NCBI Taxonomy" id="29363"/>
    <lineage>
        <taxon>Bacteria</taxon>
        <taxon>Bacillati</taxon>
        <taxon>Bacillota</taxon>
        <taxon>Clostridia</taxon>
        <taxon>Eubacteriales</taxon>
        <taxon>Clostridiaceae</taxon>
        <taxon>Clostridium</taxon>
    </lineage>
</organism>
<dbReference type="OrthoDB" id="1911244at2"/>
<feature type="transmembrane region" description="Helical" evidence="1">
    <location>
        <begin position="36"/>
        <end position="54"/>
    </location>
</feature>
<evidence type="ECO:0000259" key="2">
    <source>
        <dbReference type="PROSITE" id="PS50965"/>
    </source>
</evidence>
<keyword evidence="4" id="KW-1185">Reference proteome</keyword>
<reference evidence="3 4" key="1">
    <citation type="submission" date="2016-06" db="EMBL/GenBank/DDBJ databases">
        <authorList>
            <person name="Kjaerup R.B."/>
            <person name="Dalgaard T.S."/>
            <person name="Juul-Madsen H.R."/>
        </authorList>
    </citation>
    <scope>NUCLEOTIDE SEQUENCE [LARGE SCALE GENOMIC DNA]</scope>
    <source>
        <strain evidence="3 4">373-A1</strain>
    </source>
</reference>
<dbReference type="InterPro" id="IPR011528">
    <property type="entry name" value="NERD"/>
</dbReference>
<keyword evidence="1" id="KW-1133">Transmembrane helix</keyword>
<evidence type="ECO:0000313" key="3">
    <source>
        <dbReference type="EMBL" id="OBY10624.1"/>
    </source>
</evidence>
<feature type="transmembrane region" description="Helical" evidence="1">
    <location>
        <begin position="7"/>
        <end position="24"/>
    </location>
</feature>
<keyword evidence="1" id="KW-0472">Membrane</keyword>
<gene>
    <name evidence="3" type="ORF">CP373A1_08935</name>
</gene>
<protein>
    <recommendedName>
        <fullName evidence="2">NERD domain-containing protein</fullName>
    </recommendedName>
</protein>
<dbReference type="PROSITE" id="PS50965">
    <property type="entry name" value="NERD"/>
    <property type="match status" value="1"/>
</dbReference>
<accession>A0A174Q5K8</accession>
<evidence type="ECO:0000313" key="4">
    <source>
        <dbReference type="Proteomes" id="UP000092714"/>
    </source>
</evidence>
<sequence length="265" mass="31111">MKDNIKRIYICFFSFFLIYLVYKMSTLLLKMGLDSAATEIFYIIVSLYLGYSLIRYMQYKKSYSFDELELYNRVNKIFSKIEGKVTPLQGITLKKDEVKGELDSIVVTSKGVFNIVSCSYIGDIKIKEDGNWYKRDRRGDYMISSPINKIKKNREILSKIYNEEEIVDVVLLLSDYIEIEGEENFSVAIVKNDELNDYINDYEIEDEYDESGLYDKLYVTIESEKDLDGIKSSYKKYIDAKLQFRSRLAAVSIFTILYILNIIYK</sequence>
<dbReference type="Proteomes" id="UP000092714">
    <property type="component" value="Unassembled WGS sequence"/>
</dbReference>
<proteinExistence type="predicted"/>
<evidence type="ECO:0000256" key="1">
    <source>
        <dbReference type="SAM" id="Phobius"/>
    </source>
</evidence>
<feature type="domain" description="NERD" evidence="2">
    <location>
        <begin position="66"/>
        <end position="180"/>
    </location>
</feature>
<keyword evidence="1" id="KW-0812">Transmembrane</keyword>
<dbReference type="GeneID" id="42774554"/>
<dbReference type="RefSeq" id="WP_027096714.1">
    <property type="nucleotide sequence ID" value="NZ_CABHIH010000002.1"/>
</dbReference>
<dbReference type="Pfam" id="PF08378">
    <property type="entry name" value="NERD"/>
    <property type="match status" value="1"/>
</dbReference>
<dbReference type="AlphaFoldDB" id="A0A174Q5K8"/>
<name>A0A174Q5K8_9CLOT</name>